<comment type="subcellular location">
    <subcellularLocation>
        <location evidence="1">Mitochondrion outer membrane</location>
        <topology evidence="1">Single-pass type IV membrane protein</topology>
    </subcellularLocation>
    <subcellularLocation>
        <location evidence="2">Peroxisome</location>
    </subcellularLocation>
</comment>
<proteinExistence type="inferred from homology"/>
<dbReference type="PANTHER" id="PTHR16501">
    <property type="entry name" value="TRANSPORT AND GOLGI ORGANIZATION PROTEIN 11"/>
    <property type="match status" value="1"/>
</dbReference>
<feature type="non-terminal residue" evidence="12">
    <location>
        <position position="124"/>
    </location>
</feature>
<evidence type="ECO:0000256" key="1">
    <source>
        <dbReference type="ARBA" id="ARBA00004200"/>
    </source>
</evidence>
<feature type="domain" description="Mff-like" evidence="11">
    <location>
        <begin position="73"/>
        <end position="124"/>
    </location>
</feature>
<comment type="caution">
    <text evidence="12">The sequence shown here is derived from an EMBL/GenBank/DDBJ whole genome shotgun (WGS) entry which is preliminary data.</text>
</comment>
<keyword evidence="13" id="KW-1185">Reference proteome</keyword>
<reference evidence="12" key="1">
    <citation type="journal article" date="2023" name="Insect Mol. Biol.">
        <title>Genome sequencing provides insights into the evolution of gene families encoding plant cell wall-degrading enzymes in longhorned beetles.</title>
        <authorList>
            <person name="Shin N.R."/>
            <person name="Okamura Y."/>
            <person name="Kirsch R."/>
            <person name="Pauchet Y."/>
        </authorList>
    </citation>
    <scope>NUCLEOTIDE SEQUENCE</scope>
    <source>
        <strain evidence="12">AMC_N1</strain>
    </source>
</reference>
<evidence type="ECO:0000256" key="10">
    <source>
        <dbReference type="ARBA" id="ARBA00023140"/>
    </source>
</evidence>
<organism evidence="12 13">
    <name type="scientific">Aromia moschata</name>
    <dbReference type="NCBI Taxonomy" id="1265417"/>
    <lineage>
        <taxon>Eukaryota</taxon>
        <taxon>Metazoa</taxon>
        <taxon>Ecdysozoa</taxon>
        <taxon>Arthropoda</taxon>
        <taxon>Hexapoda</taxon>
        <taxon>Insecta</taxon>
        <taxon>Pterygota</taxon>
        <taxon>Neoptera</taxon>
        <taxon>Endopterygota</taxon>
        <taxon>Coleoptera</taxon>
        <taxon>Polyphaga</taxon>
        <taxon>Cucujiformia</taxon>
        <taxon>Chrysomeloidea</taxon>
        <taxon>Cerambycidae</taxon>
        <taxon>Cerambycinae</taxon>
        <taxon>Callichromatini</taxon>
        <taxon>Aromia</taxon>
    </lineage>
</organism>
<keyword evidence="10" id="KW-0576">Peroxisome</keyword>
<dbReference type="InterPro" id="IPR039433">
    <property type="entry name" value="Mff-like_dom"/>
</dbReference>
<comment type="similarity">
    <text evidence="3">Belongs to the Tango11 family.</text>
</comment>
<protein>
    <recommendedName>
        <fullName evidence="11">Mff-like domain-containing protein</fullName>
    </recommendedName>
</protein>
<gene>
    <name evidence="12" type="ORF">NQ318_004608</name>
</gene>
<keyword evidence="7" id="KW-0175">Coiled coil</keyword>
<evidence type="ECO:0000313" key="13">
    <source>
        <dbReference type="Proteomes" id="UP001162162"/>
    </source>
</evidence>
<evidence type="ECO:0000259" key="11">
    <source>
        <dbReference type="Pfam" id="PF05644"/>
    </source>
</evidence>
<dbReference type="Proteomes" id="UP001162162">
    <property type="component" value="Unassembled WGS sequence"/>
</dbReference>
<evidence type="ECO:0000256" key="2">
    <source>
        <dbReference type="ARBA" id="ARBA00004275"/>
    </source>
</evidence>
<dbReference type="GO" id="GO:0005741">
    <property type="term" value="C:mitochondrial outer membrane"/>
    <property type="evidence" value="ECO:0007669"/>
    <property type="project" value="UniProtKB-SubCell"/>
</dbReference>
<dbReference type="InterPro" id="IPR008518">
    <property type="entry name" value="Mff/Tango-11"/>
</dbReference>
<evidence type="ECO:0000256" key="7">
    <source>
        <dbReference type="ARBA" id="ARBA00023054"/>
    </source>
</evidence>
<evidence type="ECO:0000256" key="9">
    <source>
        <dbReference type="ARBA" id="ARBA00023136"/>
    </source>
</evidence>
<feature type="non-terminal residue" evidence="12">
    <location>
        <position position="1"/>
    </location>
</feature>
<evidence type="ECO:0000256" key="5">
    <source>
        <dbReference type="ARBA" id="ARBA00022787"/>
    </source>
</evidence>
<dbReference type="PANTHER" id="PTHR16501:SF6">
    <property type="entry name" value="TRANSPORT AND GOLGI ORGANIZATION PROTEIN 11"/>
    <property type="match status" value="1"/>
</dbReference>
<dbReference type="AlphaFoldDB" id="A0AAV8X6Z9"/>
<name>A0AAV8X6Z9_9CUCU</name>
<keyword evidence="4" id="KW-0812">Transmembrane</keyword>
<dbReference type="GO" id="GO:0005777">
    <property type="term" value="C:peroxisome"/>
    <property type="evidence" value="ECO:0007669"/>
    <property type="project" value="UniProtKB-SubCell"/>
</dbReference>
<evidence type="ECO:0000313" key="12">
    <source>
        <dbReference type="EMBL" id="KAJ8934307.1"/>
    </source>
</evidence>
<keyword evidence="9" id="KW-0472">Membrane</keyword>
<dbReference type="EMBL" id="JAPWTK010001051">
    <property type="protein sequence ID" value="KAJ8934307.1"/>
    <property type="molecule type" value="Genomic_DNA"/>
</dbReference>
<keyword evidence="5" id="KW-1000">Mitochondrion outer membrane</keyword>
<keyword evidence="8" id="KW-0496">Mitochondrion</keyword>
<evidence type="ECO:0000256" key="8">
    <source>
        <dbReference type="ARBA" id="ARBA00023128"/>
    </source>
</evidence>
<evidence type="ECO:0000256" key="4">
    <source>
        <dbReference type="ARBA" id="ARBA00022692"/>
    </source>
</evidence>
<accession>A0AAV8X6Z9</accession>
<dbReference type="Pfam" id="PF05644">
    <property type="entry name" value="Miff"/>
    <property type="match status" value="1"/>
</dbReference>
<keyword evidence="6" id="KW-1133">Transmembrane helix</keyword>
<evidence type="ECO:0000256" key="6">
    <source>
        <dbReference type="ARBA" id="ARBA00022989"/>
    </source>
</evidence>
<evidence type="ECO:0000256" key="3">
    <source>
        <dbReference type="ARBA" id="ARBA00009806"/>
    </source>
</evidence>
<sequence length="124" mass="13922">TRAPPREIVFDNSLLSTEPYPSDLPRVATPPRTLTLDKYPFPGVEDYEENPEYDQIPVIKQNAKSPSPPIGDGGAGLTPAQEVIHLRRQLAKLNRRVMALELENLNRLQKEKIVVGFGIAYFLL</sequence>